<sequence>MITLTIVESAITHNDGEFDWFAPVPTGEIEVLSYINPVTGTDQTEEFIKANGGLEKLEIEKTNDGEYRCTRDTLDRLKAVLGAV</sequence>
<evidence type="ECO:0008006" key="3">
    <source>
        <dbReference type="Google" id="ProtNLM"/>
    </source>
</evidence>
<comment type="caution">
    <text evidence="1">The sequence shown here is derived from an EMBL/GenBank/DDBJ whole genome shotgun (WGS) entry which is preliminary data.</text>
</comment>
<evidence type="ECO:0000313" key="1">
    <source>
        <dbReference type="EMBL" id="MDQ0492794.1"/>
    </source>
</evidence>
<protein>
    <recommendedName>
        <fullName evidence="3">Phage protein</fullName>
    </recommendedName>
</protein>
<evidence type="ECO:0000313" key="2">
    <source>
        <dbReference type="Proteomes" id="UP001242811"/>
    </source>
</evidence>
<gene>
    <name evidence="1" type="ORF">QOZ95_000944</name>
</gene>
<organism evidence="1 2">
    <name type="scientific">Paenibacillus brasilensis</name>
    <dbReference type="NCBI Taxonomy" id="128574"/>
    <lineage>
        <taxon>Bacteria</taxon>
        <taxon>Bacillati</taxon>
        <taxon>Bacillota</taxon>
        <taxon>Bacilli</taxon>
        <taxon>Bacillales</taxon>
        <taxon>Paenibacillaceae</taxon>
        <taxon>Paenibacillus</taxon>
    </lineage>
</organism>
<proteinExistence type="predicted"/>
<dbReference type="EMBL" id="JAUSWA010000004">
    <property type="protein sequence ID" value="MDQ0492794.1"/>
    <property type="molecule type" value="Genomic_DNA"/>
</dbReference>
<name>A0ABU0KU38_9BACL</name>
<reference evidence="1 2" key="1">
    <citation type="submission" date="2023-07" db="EMBL/GenBank/DDBJ databases">
        <title>Genomic Encyclopedia of Type Strains, Phase IV (KMG-IV): sequencing the most valuable type-strain genomes for metagenomic binning, comparative biology and taxonomic classification.</title>
        <authorList>
            <person name="Goeker M."/>
        </authorList>
    </citation>
    <scope>NUCLEOTIDE SEQUENCE [LARGE SCALE GENOMIC DNA]</scope>
    <source>
        <strain evidence="1 2">DSM 14914</strain>
    </source>
</reference>
<keyword evidence="2" id="KW-1185">Reference proteome</keyword>
<dbReference type="RefSeq" id="WP_152380869.1">
    <property type="nucleotide sequence ID" value="NZ_CP045298.1"/>
</dbReference>
<dbReference type="Proteomes" id="UP001242811">
    <property type="component" value="Unassembled WGS sequence"/>
</dbReference>
<accession>A0ABU0KU38</accession>